<evidence type="ECO:0000313" key="1">
    <source>
        <dbReference type="EMBL" id="GBO99917.1"/>
    </source>
</evidence>
<reference evidence="1 2" key="1">
    <citation type="journal article" date="2019" name="Commun. Biol.">
        <title>The bagworm genome reveals a unique fibroin gene that provides high tensile strength.</title>
        <authorList>
            <person name="Kono N."/>
            <person name="Nakamura H."/>
            <person name="Ohtoshi R."/>
            <person name="Tomita M."/>
            <person name="Numata K."/>
            <person name="Arakawa K."/>
        </authorList>
    </citation>
    <scope>NUCLEOTIDE SEQUENCE [LARGE SCALE GENOMIC DNA]</scope>
</reference>
<sequence length="107" mass="11562">MPVGPGRILILKSAPGPLRSPHFLARASEIFYALRLRNGIRTTSVPVALDWLFLIRQSVPTTERALGALTSSISPADCRPSGVVREGGPCRWPDIKGPALVTQKVSF</sequence>
<protein>
    <submittedName>
        <fullName evidence="1">Uncharacterized protein</fullName>
    </submittedName>
</protein>
<dbReference type="AlphaFoldDB" id="A0A4C1SFG2"/>
<organism evidence="1 2">
    <name type="scientific">Eumeta variegata</name>
    <name type="common">Bagworm moth</name>
    <name type="synonym">Eumeta japonica</name>
    <dbReference type="NCBI Taxonomy" id="151549"/>
    <lineage>
        <taxon>Eukaryota</taxon>
        <taxon>Metazoa</taxon>
        <taxon>Ecdysozoa</taxon>
        <taxon>Arthropoda</taxon>
        <taxon>Hexapoda</taxon>
        <taxon>Insecta</taxon>
        <taxon>Pterygota</taxon>
        <taxon>Neoptera</taxon>
        <taxon>Endopterygota</taxon>
        <taxon>Lepidoptera</taxon>
        <taxon>Glossata</taxon>
        <taxon>Ditrysia</taxon>
        <taxon>Tineoidea</taxon>
        <taxon>Psychidae</taxon>
        <taxon>Oiketicinae</taxon>
        <taxon>Eumeta</taxon>
    </lineage>
</organism>
<gene>
    <name evidence="1" type="ORF">EVAR_74284_1</name>
</gene>
<comment type="caution">
    <text evidence="1">The sequence shown here is derived from an EMBL/GenBank/DDBJ whole genome shotgun (WGS) entry which is preliminary data.</text>
</comment>
<dbReference type="Proteomes" id="UP000299102">
    <property type="component" value="Unassembled WGS sequence"/>
</dbReference>
<keyword evidence="2" id="KW-1185">Reference proteome</keyword>
<accession>A0A4C1SFG2</accession>
<name>A0A4C1SFG2_EUMVA</name>
<proteinExistence type="predicted"/>
<evidence type="ECO:0000313" key="2">
    <source>
        <dbReference type="Proteomes" id="UP000299102"/>
    </source>
</evidence>
<dbReference type="EMBL" id="BGZK01000004">
    <property type="protein sequence ID" value="GBO99917.1"/>
    <property type="molecule type" value="Genomic_DNA"/>
</dbReference>